<dbReference type="AlphaFoldDB" id="A0A0L9VLU7"/>
<dbReference type="Pfam" id="PF04153">
    <property type="entry name" value="NOT2_3_5_C"/>
    <property type="match status" value="1"/>
</dbReference>
<dbReference type="STRING" id="3914.A0A0L9VLU7"/>
<dbReference type="OMA" id="PAFWEKV"/>
<dbReference type="Gramene" id="KOM55882">
    <property type="protein sequence ID" value="KOM55882"/>
    <property type="gene ID" value="LR48_Vigan10g177400"/>
</dbReference>
<dbReference type="Gene3D" id="2.30.30.1020">
    <property type="entry name" value="CCR4-NOT complex subunit 2/3/5, C-terminal domain"/>
    <property type="match status" value="1"/>
</dbReference>
<feature type="domain" description="NOT2/NOT3/NOT5 C-terminal" evidence="5">
    <location>
        <begin position="59"/>
        <end position="196"/>
    </location>
</feature>
<sequence>MEITQDDALTANLGVIGRNSTDLGPVGDNFGDNFSALTANSGEVRDQLYNFQMLEVAHHKLPQPKDSERPRAYTPKHPTITPPSFPKVQAPIVYNPAFWEKVGLEPYYFDTLFFAFYYQQNTYQQYVAAKELKKQSWRYHRKYNAWFQRHKMPKVATDEYEHGTYVYFDFRIANDDKQHGWCYSIMTDFTLNYNYLEDEPIV</sequence>
<protein>
    <recommendedName>
        <fullName evidence="5">NOT2/NOT3/NOT5 C-terminal domain-containing protein</fullName>
    </recommendedName>
</protein>
<dbReference type="InterPro" id="IPR040168">
    <property type="entry name" value="Not2/3/5"/>
</dbReference>
<evidence type="ECO:0000313" key="7">
    <source>
        <dbReference type="Proteomes" id="UP000053144"/>
    </source>
</evidence>
<organism evidence="6 7">
    <name type="scientific">Phaseolus angularis</name>
    <name type="common">Azuki bean</name>
    <name type="synonym">Vigna angularis</name>
    <dbReference type="NCBI Taxonomy" id="3914"/>
    <lineage>
        <taxon>Eukaryota</taxon>
        <taxon>Viridiplantae</taxon>
        <taxon>Streptophyta</taxon>
        <taxon>Embryophyta</taxon>
        <taxon>Tracheophyta</taxon>
        <taxon>Spermatophyta</taxon>
        <taxon>Magnoliopsida</taxon>
        <taxon>eudicotyledons</taxon>
        <taxon>Gunneridae</taxon>
        <taxon>Pentapetalae</taxon>
        <taxon>rosids</taxon>
        <taxon>fabids</taxon>
        <taxon>Fabales</taxon>
        <taxon>Fabaceae</taxon>
        <taxon>Papilionoideae</taxon>
        <taxon>50 kb inversion clade</taxon>
        <taxon>NPAAA clade</taxon>
        <taxon>indigoferoid/millettioid clade</taxon>
        <taxon>Phaseoleae</taxon>
        <taxon>Vigna</taxon>
    </lineage>
</organism>
<evidence type="ECO:0000256" key="4">
    <source>
        <dbReference type="SAM" id="MobiDB-lite"/>
    </source>
</evidence>
<keyword evidence="2" id="KW-0805">Transcription regulation</keyword>
<reference evidence="7" key="1">
    <citation type="journal article" date="2015" name="Proc. Natl. Acad. Sci. U.S.A.">
        <title>Genome sequencing of adzuki bean (Vigna angularis) provides insight into high starch and low fat accumulation and domestication.</title>
        <authorList>
            <person name="Yang K."/>
            <person name="Tian Z."/>
            <person name="Chen C."/>
            <person name="Luo L."/>
            <person name="Zhao B."/>
            <person name="Wang Z."/>
            <person name="Yu L."/>
            <person name="Li Y."/>
            <person name="Sun Y."/>
            <person name="Li W."/>
            <person name="Chen Y."/>
            <person name="Li Y."/>
            <person name="Zhang Y."/>
            <person name="Ai D."/>
            <person name="Zhao J."/>
            <person name="Shang C."/>
            <person name="Ma Y."/>
            <person name="Wu B."/>
            <person name="Wang M."/>
            <person name="Gao L."/>
            <person name="Sun D."/>
            <person name="Zhang P."/>
            <person name="Guo F."/>
            <person name="Wang W."/>
            <person name="Li Y."/>
            <person name="Wang J."/>
            <person name="Varshney R.K."/>
            <person name="Wang J."/>
            <person name="Ling H.Q."/>
            <person name="Wan P."/>
        </authorList>
    </citation>
    <scope>NUCLEOTIDE SEQUENCE</scope>
    <source>
        <strain evidence="7">cv. Jingnong 6</strain>
    </source>
</reference>
<dbReference type="Proteomes" id="UP000053144">
    <property type="component" value="Chromosome 10"/>
</dbReference>
<dbReference type="GO" id="GO:0006355">
    <property type="term" value="P:regulation of DNA-templated transcription"/>
    <property type="evidence" value="ECO:0007669"/>
    <property type="project" value="InterPro"/>
</dbReference>
<dbReference type="FunFam" id="2.30.30.1020:FF:000003">
    <property type="entry name" value="CCR4-NOT transcription complex subunit 3 isoform X1"/>
    <property type="match status" value="1"/>
</dbReference>
<keyword evidence="3" id="KW-0804">Transcription</keyword>
<proteinExistence type="inferred from homology"/>
<evidence type="ECO:0000259" key="5">
    <source>
        <dbReference type="Pfam" id="PF04153"/>
    </source>
</evidence>
<dbReference type="InterPro" id="IPR007282">
    <property type="entry name" value="NOT2/3/5_C"/>
</dbReference>
<name>A0A0L9VLU7_PHAAN</name>
<evidence type="ECO:0000313" key="6">
    <source>
        <dbReference type="EMBL" id="KOM55882.1"/>
    </source>
</evidence>
<comment type="similarity">
    <text evidence="1">Belongs to the CNOT2/3/5 family.</text>
</comment>
<dbReference type="EMBL" id="CM003380">
    <property type="protein sequence ID" value="KOM55882.1"/>
    <property type="molecule type" value="Genomic_DNA"/>
</dbReference>
<dbReference type="InterPro" id="IPR038635">
    <property type="entry name" value="CCR4-NOT_su2/3/5_C_sf"/>
</dbReference>
<accession>A0A0L9VLU7</accession>
<gene>
    <name evidence="6" type="ORF">LR48_Vigan10g177400</name>
</gene>
<feature type="region of interest" description="Disordered" evidence="4">
    <location>
        <begin position="60"/>
        <end position="80"/>
    </location>
</feature>
<evidence type="ECO:0000256" key="2">
    <source>
        <dbReference type="ARBA" id="ARBA00023015"/>
    </source>
</evidence>
<evidence type="ECO:0000256" key="1">
    <source>
        <dbReference type="ARBA" id="ARBA00007682"/>
    </source>
</evidence>
<dbReference type="GO" id="GO:0030015">
    <property type="term" value="C:CCR4-NOT core complex"/>
    <property type="evidence" value="ECO:0007669"/>
    <property type="project" value="InterPro"/>
</dbReference>
<evidence type="ECO:0000256" key="3">
    <source>
        <dbReference type="ARBA" id="ARBA00023163"/>
    </source>
</evidence>
<dbReference type="PANTHER" id="PTHR23326">
    <property type="entry name" value="CCR4 NOT-RELATED"/>
    <property type="match status" value="1"/>
</dbReference>